<reference evidence="1 2" key="1">
    <citation type="submission" date="2021-07" db="EMBL/GenBank/DDBJ databases">
        <authorList>
            <person name="Kim M.K."/>
        </authorList>
    </citation>
    <scope>NUCLEOTIDE SEQUENCE [LARGE SCALE GENOMIC DNA]</scope>
    <source>
        <strain evidence="1 2">HLY7-15</strain>
    </source>
</reference>
<evidence type="ECO:0000313" key="2">
    <source>
        <dbReference type="Proteomes" id="UP000774935"/>
    </source>
</evidence>
<accession>A0ABS6XEH3</accession>
<dbReference type="Proteomes" id="UP000774935">
    <property type="component" value="Unassembled WGS sequence"/>
</dbReference>
<gene>
    <name evidence="1" type="ORF">KYK27_12780</name>
</gene>
<dbReference type="PROSITE" id="PS51257">
    <property type="entry name" value="PROKAR_LIPOPROTEIN"/>
    <property type="match status" value="1"/>
</dbReference>
<proteinExistence type="predicted"/>
<organism evidence="1 2">
    <name type="scientific">Pontibacter populi</name>
    <dbReference type="NCBI Taxonomy" id="890055"/>
    <lineage>
        <taxon>Bacteria</taxon>
        <taxon>Pseudomonadati</taxon>
        <taxon>Bacteroidota</taxon>
        <taxon>Cytophagia</taxon>
        <taxon>Cytophagales</taxon>
        <taxon>Hymenobacteraceae</taxon>
        <taxon>Pontibacter</taxon>
    </lineage>
</organism>
<sequence>MKNSKIGFAIVVLLLIIVSFSCKQASDLKAFTEANYKLQGIEDLRLNGVDVTDKRTPFDFRTAEGDSLLSAFTTNNLNATTTLFLEVEMKEPEVTRSMQITNLEWQLLVDGKETLTGTVENPLDLQNGLNELPVSSTVTLAEVEGLQNYEGFSTLTTLIAKGKDVRDRLVFRIKPTIKTPVGNVTLPDYITVGQPAGS</sequence>
<evidence type="ECO:0000313" key="1">
    <source>
        <dbReference type="EMBL" id="MBW3365928.1"/>
    </source>
</evidence>
<protein>
    <recommendedName>
        <fullName evidence="3">Late embryogenesis abundant protein LEA-2 subgroup domain-containing protein</fullName>
    </recommendedName>
</protein>
<name>A0ABS6XEH3_9BACT</name>
<keyword evidence="2" id="KW-1185">Reference proteome</keyword>
<dbReference type="EMBL" id="JAHWXQ010000003">
    <property type="protein sequence ID" value="MBW3365928.1"/>
    <property type="molecule type" value="Genomic_DNA"/>
</dbReference>
<comment type="caution">
    <text evidence="1">The sequence shown here is derived from an EMBL/GenBank/DDBJ whole genome shotgun (WGS) entry which is preliminary data.</text>
</comment>
<dbReference type="RefSeq" id="WP_199110434.1">
    <property type="nucleotide sequence ID" value="NZ_JAHWXQ010000003.1"/>
</dbReference>
<evidence type="ECO:0008006" key="3">
    <source>
        <dbReference type="Google" id="ProtNLM"/>
    </source>
</evidence>